<protein>
    <submittedName>
        <fullName evidence="1">Uncharacterized protein</fullName>
    </submittedName>
</protein>
<keyword evidence="2" id="KW-1185">Reference proteome</keyword>
<evidence type="ECO:0000313" key="2">
    <source>
        <dbReference type="Proteomes" id="UP000299102"/>
    </source>
</evidence>
<accession>A0A4C1X4Z2</accession>
<name>A0A4C1X4Z2_EUMVA</name>
<reference evidence="1 2" key="1">
    <citation type="journal article" date="2019" name="Commun. Biol.">
        <title>The bagworm genome reveals a unique fibroin gene that provides high tensile strength.</title>
        <authorList>
            <person name="Kono N."/>
            <person name="Nakamura H."/>
            <person name="Ohtoshi R."/>
            <person name="Tomita M."/>
            <person name="Numata K."/>
            <person name="Arakawa K."/>
        </authorList>
    </citation>
    <scope>NUCLEOTIDE SEQUENCE [LARGE SCALE GENOMIC DNA]</scope>
</reference>
<dbReference type="EMBL" id="BGZK01000729">
    <property type="protein sequence ID" value="GBP58213.1"/>
    <property type="molecule type" value="Genomic_DNA"/>
</dbReference>
<comment type="caution">
    <text evidence="1">The sequence shown here is derived from an EMBL/GenBank/DDBJ whole genome shotgun (WGS) entry which is preliminary data.</text>
</comment>
<evidence type="ECO:0000313" key="1">
    <source>
        <dbReference type="EMBL" id="GBP58213.1"/>
    </source>
</evidence>
<dbReference type="AlphaFoldDB" id="A0A4C1X4Z2"/>
<sequence>MVVLERTNPSRMQFPCCWKVPLGIKLPFASTSHQNLLGPTKSFQYIVCANTAEKNKDFDGTRTSKRLRTVTFKARLTNTNKALSMTNWRSQPPRAGRH</sequence>
<dbReference type="Proteomes" id="UP000299102">
    <property type="component" value="Unassembled WGS sequence"/>
</dbReference>
<organism evidence="1 2">
    <name type="scientific">Eumeta variegata</name>
    <name type="common">Bagworm moth</name>
    <name type="synonym">Eumeta japonica</name>
    <dbReference type="NCBI Taxonomy" id="151549"/>
    <lineage>
        <taxon>Eukaryota</taxon>
        <taxon>Metazoa</taxon>
        <taxon>Ecdysozoa</taxon>
        <taxon>Arthropoda</taxon>
        <taxon>Hexapoda</taxon>
        <taxon>Insecta</taxon>
        <taxon>Pterygota</taxon>
        <taxon>Neoptera</taxon>
        <taxon>Endopterygota</taxon>
        <taxon>Lepidoptera</taxon>
        <taxon>Glossata</taxon>
        <taxon>Ditrysia</taxon>
        <taxon>Tineoidea</taxon>
        <taxon>Psychidae</taxon>
        <taxon>Oiketicinae</taxon>
        <taxon>Eumeta</taxon>
    </lineage>
</organism>
<proteinExistence type="predicted"/>
<gene>
    <name evidence="1" type="ORF">EVAR_87791_1</name>
</gene>